<keyword evidence="1" id="KW-0229">DNA integration</keyword>
<dbReference type="InterPro" id="IPR050639">
    <property type="entry name" value="SSR_resolvase"/>
</dbReference>
<dbReference type="Gene3D" id="3.40.50.1390">
    <property type="entry name" value="Resolvase, N-terminal catalytic domain"/>
    <property type="match status" value="1"/>
</dbReference>
<evidence type="ECO:0000256" key="3">
    <source>
        <dbReference type="ARBA" id="ARBA00023172"/>
    </source>
</evidence>
<evidence type="ECO:0000259" key="5">
    <source>
        <dbReference type="PROSITE" id="PS51736"/>
    </source>
</evidence>
<dbReference type="SMART" id="SM00857">
    <property type="entry name" value="Resolvase"/>
    <property type="match status" value="1"/>
</dbReference>
<dbReference type="EMBL" id="CP147713">
    <property type="protein sequence ID" value="WXC84773.1"/>
    <property type="molecule type" value="Genomic_DNA"/>
</dbReference>
<evidence type="ECO:0000313" key="7">
    <source>
        <dbReference type="Proteomes" id="UP001432046"/>
    </source>
</evidence>
<keyword evidence="3" id="KW-0233">DNA recombination</keyword>
<dbReference type="PANTHER" id="PTHR30461">
    <property type="entry name" value="DNA-INVERTASE FROM LAMBDOID PROPHAGE"/>
    <property type="match status" value="1"/>
</dbReference>
<geneLocation type="plasmid" evidence="6 7">
    <name>pBs5S5a</name>
</geneLocation>
<dbReference type="RefSeq" id="WP_338835181.1">
    <property type="nucleotide sequence ID" value="NZ_CP147713.1"/>
</dbReference>
<name>A0ABZ2PC04_9BRAD</name>
<dbReference type="PANTHER" id="PTHR30461:SF2">
    <property type="entry name" value="SERINE RECOMBINASE PINE-RELATED"/>
    <property type="match status" value="1"/>
</dbReference>
<feature type="domain" description="Resolvase/invertase-type recombinase catalytic" evidence="5">
    <location>
        <begin position="1"/>
        <end position="135"/>
    </location>
</feature>
<sequence>MIYGYARVSTGGPSLAGQVDALGRQTCRIFFSEKISGAKSNRPQLKKLLRGIKAGDVVIVMRLDRMARSTRDLLNILAPLEETKAGFRSLCELWADTTTPLGRLILIILGGVAEFERELILASTTEGRARAVAQGVRLAARENSPGRRPAKRWPSPKQAIGRQRLPGLSG</sequence>
<dbReference type="PROSITE" id="PS51736">
    <property type="entry name" value="RECOMBINASES_3"/>
    <property type="match status" value="1"/>
</dbReference>
<evidence type="ECO:0000256" key="2">
    <source>
        <dbReference type="ARBA" id="ARBA00023125"/>
    </source>
</evidence>
<reference evidence="6" key="1">
    <citation type="journal article" date="2021" name="Int. J. Syst. Evol. Microbiol.">
        <title>Bradyrhizobium septentrionale sp. nov. (sv. septentrionale) and Bradyrhizobium quebecense sp. nov. (sv. septentrionale) associated with legumes native to Canada possess rearranged symbiosis genes and numerous insertion sequences.</title>
        <authorList>
            <person name="Bromfield E.S.P."/>
            <person name="Cloutier S."/>
        </authorList>
    </citation>
    <scope>NUCLEOTIDE SEQUENCE</scope>
    <source>
        <strain evidence="6">5S5</strain>
    </source>
</reference>
<dbReference type="Proteomes" id="UP001432046">
    <property type="component" value="Plasmid pBs5S5a"/>
</dbReference>
<dbReference type="Pfam" id="PF00239">
    <property type="entry name" value="Resolvase"/>
    <property type="match status" value="1"/>
</dbReference>
<accession>A0ABZ2PC04</accession>
<keyword evidence="2" id="KW-0238">DNA-binding</keyword>
<dbReference type="SUPFAM" id="SSF53041">
    <property type="entry name" value="Resolvase-like"/>
    <property type="match status" value="1"/>
</dbReference>
<keyword evidence="7" id="KW-1185">Reference proteome</keyword>
<dbReference type="PROSITE" id="PS00398">
    <property type="entry name" value="RECOMBINASES_2"/>
    <property type="match status" value="1"/>
</dbReference>
<proteinExistence type="predicted"/>
<gene>
    <name evidence="6" type="ORF">WDK88_45700</name>
</gene>
<organism evidence="6 7">
    <name type="scientific">Bradyrhizobium septentrionale</name>
    <dbReference type="NCBI Taxonomy" id="1404411"/>
    <lineage>
        <taxon>Bacteria</taxon>
        <taxon>Pseudomonadati</taxon>
        <taxon>Pseudomonadota</taxon>
        <taxon>Alphaproteobacteria</taxon>
        <taxon>Hyphomicrobiales</taxon>
        <taxon>Nitrobacteraceae</taxon>
        <taxon>Bradyrhizobium</taxon>
    </lineage>
</organism>
<protein>
    <submittedName>
        <fullName evidence="6">Recombinase family protein</fullName>
    </submittedName>
</protein>
<dbReference type="CDD" id="cd03768">
    <property type="entry name" value="SR_ResInv"/>
    <property type="match status" value="1"/>
</dbReference>
<reference evidence="6" key="2">
    <citation type="submission" date="2024-03" db="EMBL/GenBank/DDBJ databases">
        <authorList>
            <person name="Bromfield E.S.P."/>
            <person name="Cloutier S."/>
        </authorList>
    </citation>
    <scope>NUCLEOTIDE SEQUENCE</scope>
    <source>
        <strain evidence="6">5S5</strain>
        <plasmid evidence="6">pBs5S5a</plasmid>
    </source>
</reference>
<evidence type="ECO:0000256" key="1">
    <source>
        <dbReference type="ARBA" id="ARBA00022908"/>
    </source>
</evidence>
<dbReference type="InterPro" id="IPR036162">
    <property type="entry name" value="Resolvase-like_N_sf"/>
</dbReference>
<keyword evidence="6" id="KW-0614">Plasmid</keyword>
<dbReference type="InterPro" id="IPR006118">
    <property type="entry name" value="Recombinase_CS"/>
</dbReference>
<evidence type="ECO:0000256" key="4">
    <source>
        <dbReference type="SAM" id="MobiDB-lite"/>
    </source>
</evidence>
<feature type="region of interest" description="Disordered" evidence="4">
    <location>
        <begin position="139"/>
        <end position="170"/>
    </location>
</feature>
<evidence type="ECO:0000313" key="6">
    <source>
        <dbReference type="EMBL" id="WXC84773.1"/>
    </source>
</evidence>
<dbReference type="InterPro" id="IPR006119">
    <property type="entry name" value="Resolv_N"/>
</dbReference>